<organism evidence="5 6">
    <name type="scientific">Dyadobacter pollutisoli</name>
    <dbReference type="NCBI Taxonomy" id="2910158"/>
    <lineage>
        <taxon>Bacteria</taxon>
        <taxon>Pseudomonadati</taxon>
        <taxon>Bacteroidota</taxon>
        <taxon>Cytophagia</taxon>
        <taxon>Cytophagales</taxon>
        <taxon>Spirosomataceae</taxon>
        <taxon>Dyadobacter</taxon>
    </lineage>
</organism>
<reference evidence="5" key="1">
    <citation type="submission" date="2022-11" db="EMBL/GenBank/DDBJ databases">
        <title>Dyadobacter pollutisoli sp. nov., isolated from plastic dumped soil.</title>
        <authorList>
            <person name="Kim J.M."/>
            <person name="Kim K.R."/>
            <person name="Lee J.K."/>
            <person name="Hao L."/>
            <person name="Jeon C.O."/>
        </authorList>
    </citation>
    <scope>NUCLEOTIDE SEQUENCE</scope>
    <source>
        <strain evidence="5">U1</strain>
    </source>
</reference>
<sequence>MKKYLLKVTTGPGNSFSCRRRSMAYFYNEMHYHPQLELNLIVKGKGTRFVSNKMERFSEGDLVLLGSNLPHVWKSDPEYFDQPDASACECITVHFSYDFLGKDFFDMPELLKIRQLLWKSSAGLKLTGALRYQVASLMTQMVEESQTERLLTLLDLLRIMSISSEAEILTDARMASTQEPAYADRLQHVHRYIVQNFKDPISLDRIAQEANMSPAAFCRYFRQRTSKTFSHFLAEVRIGYACRLLQENKMKIAQVCYDSGFANLSNFNRQFKATMNMTPFEYSRSTRCASLSEQIQPKKAGLVL</sequence>
<proteinExistence type="predicted"/>
<gene>
    <name evidence="5" type="ORF">ON006_00970</name>
</gene>
<dbReference type="SUPFAM" id="SSF51215">
    <property type="entry name" value="Regulatory protein AraC"/>
    <property type="match status" value="1"/>
</dbReference>
<dbReference type="PROSITE" id="PS00041">
    <property type="entry name" value="HTH_ARAC_FAMILY_1"/>
    <property type="match status" value="1"/>
</dbReference>
<dbReference type="PROSITE" id="PS01124">
    <property type="entry name" value="HTH_ARAC_FAMILY_2"/>
    <property type="match status" value="1"/>
</dbReference>
<keyword evidence="1" id="KW-0805">Transcription regulation</keyword>
<dbReference type="SUPFAM" id="SSF46689">
    <property type="entry name" value="Homeodomain-like"/>
    <property type="match status" value="2"/>
</dbReference>
<dbReference type="PANTHER" id="PTHR43280:SF27">
    <property type="entry name" value="TRANSCRIPTIONAL REGULATOR MTLR"/>
    <property type="match status" value="1"/>
</dbReference>
<dbReference type="EMBL" id="CP112998">
    <property type="protein sequence ID" value="WAC12540.1"/>
    <property type="molecule type" value="Genomic_DNA"/>
</dbReference>
<dbReference type="GO" id="GO:0003700">
    <property type="term" value="F:DNA-binding transcription factor activity"/>
    <property type="evidence" value="ECO:0007669"/>
    <property type="project" value="InterPro"/>
</dbReference>
<dbReference type="Gene3D" id="2.60.120.10">
    <property type="entry name" value="Jelly Rolls"/>
    <property type="match status" value="1"/>
</dbReference>
<dbReference type="InterPro" id="IPR037923">
    <property type="entry name" value="HTH-like"/>
</dbReference>
<keyword evidence="2" id="KW-0238">DNA-binding</keyword>
<dbReference type="InterPro" id="IPR009057">
    <property type="entry name" value="Homeodomain-like_sf"/>
</dbReference>
<dbReference type="SMART" id="SM00342">
    <property type="entry name" value="HTH_ARAC"/>
    <property type="match status" value="1"/>
</dbReference>
<dbReference type="InterPro" id="IPR018060">
    <property type="entry name" value="HTH_AraC"/>
</dbReference>
<feature type="domain" description="HTH araC/xylS-type" evidence="4">
    <location>
        <begin position="187"/>
        <end position="285"/>
    </location>
</feature>
<evidence type="ECO:0000256" key="1">
    <source>
        <dbReference type="ARBA" id="ARBA00023015"/>
    </source>
</evidence>
<dbReference type="PANTHER" id="PTHR43280">
    <property type="entry name" value="ARAC-FAMILY TRANSCRIPTIONAL REGULATOR"/>
    <property type="match status" value="1"/>
</dbReference>
<dbReference type="AlphaFoldDB" id="A0A9E8SKJ1"/>
<evidence type="ECO:0000313" key="6">
    <source>
        <dbReference type="Proteomes" id="UP001164653"/>
    </source>
</evidence>
<dbReference type="InterPro" id="IPR018062">
    <property type="entry name" value="HTH_AraC-typ_CS"/>
</dbReference>
<evidence type="ECO:0000256" key="2">
    <source>
        <dbReference type="ARBA" id="ARBA00023125"/>
    </source>
</evidence>
<accession>A0A9E8SKJ1</accession>
<dbReference type="Proteomes" id="UP001164653">
    <property type="component" value="Chromosome"/>
</dbReference>
<evidence type="ECO:0000256" key="3">
    <source>
        <dbReference type="ARBA" id="ARBA00023163"/>
    </source>
</evidence>
<dbReference type="Gene3D" id="1.10.10.60">
    <property type="entry name" value="Homeodomain-like"/>
    <property type="match status" value="2"/>
</dbReference>
<evidence type="ECO:0000313" key="5">
    <source>
        <dbReference type="EMBL" id="WAC12540.1"/>
    </source>
</evidence>
<dbReference type="KEGG" id="dpf:ON006_00970"/>
<evidence type="ECO:0000259" key="4">
    <source>
        <dbReference type="PROSITE" id="PS01124"/>
    </source>
</evidence>
<dbReference type="CDD" id="cd06976">
    <property type="entry name" value="cupin_MtlR-like_N"/>
    <property type="match status" value="1"/>
</dbReference>
<keyword evidence="3" id="KW-0804">Transcription</keyword>
<name>A0A9E8SKJ1_9BACT</name>
<keyword evidence="6" id="KW-1185">Reference proteome</keyword>
<dbReference type="Pfam" id="PF12833">
    <property type="entry name" value="HTH_18"/>
    <property type="match status" value="1"/>
</dbReference>
<protein>
    <submittedName>
        <fullName evidence="5">AraC family transcriptional regulator</fullName>
    </submittedName>
</protein>
<dbReference type="RefSeq" id="WP_244823240.1">
    <property type="nucleotide sequence ID" value="NZ_CP112998.1"/>
</dbReference>
<dbReference type="GO" id="GO:0043565">
    <property type="term" value="F:sequence-specific DNA binding"/>
    <property type="evidence" value="ECO:0007669"/>
    <property type="project" value="InterPro"/>
</dbReference>
<dbReference type="InterPro" id="IPR014710">
    <property type="entry name" value="RmlC-like_jellyroll"/>
</dbReference>